<protein>
    <submittedName>
        <fullName evidence="2">Uncharacterized protein</fullName>
    </submittedName>
</protein>
<feature type="transmembrane region" description="Helical" evidence="1">
    <location>
        <begin position="93"/>
        <end position="118"/>
    </location>
</feature>
<name>A0A1G1VBA7_9BACT</name>
<accession>A0A1G1VBA7</accession>
<gene>
    <name evidence="2" type="ORF">A3A77_00210</name>
</gene>
<feature type="transmembrane region" description="Helical" evidence="1">
    <location>
        <begin position="138"/>
        <end position="155"/>
    </location>
</feature>
<evidence type="ECO:0000313" key="2">
    <source>
        <dbReference type="EMBL" id="OGY12703.1"/>
    </source>
</evidence>
<dbReference type="EMBL" id="MHCC01000025">
    <property type="protein sequence ID" value="OGY12703.1"/>
    <property type="molecule type" value="Genomic_DNA"/>
</dbReference>
<keyword evidence="1" id="KW-1133">Transmembrane helix</keyword>
<proteinExistence type="predicted"/>
<keyword evidence="1" id="KW-0812">Transmembrane</keyword>
<dbReference type="AlphaFoldDB" id="A0A1G1VBA7"/>
<feature type="transmembrane region" description="Helical" evidence="1">
    <location>
        <begin position="192"/>
        <end position="211"/>
    </location>
</feature>
<keyword evidence="1" id="KW-0472">Membrane</keyword>
<comment type="caution">
    <text evidence="2">The sequence shown here is derived from an EMBL/GenBank/DDBJ whole genome shotgun (WGS) entry which is preliminary data.</text>
</comment>
<sequence length="277" mass="31144">MQLPLALALILVGLTATTVRLPILSTFDFQLTWYGLILLLDKIVEIRGGRSLLSQPFSFFLLLLASIPFWLFFEWANIFLVNWLYPDQYTFGIVKWSIFASVSFATVLPAIVVSTNLVATISGKLRNEVPKQAKVTRINAGFITILGATILLLVLNFPAHLFPFIWVVIFLILDPINAARGQESIMAQVIKGNYQTLLVLSLGAIVAGLIWESVNFIIPKWTYPLSIAGWFWNLPAPINSKIFQMPVAGYLGYIPFSWSAFSFVKFLKIEVPWLSNK</sequence>
<evidence type="ECO:0000313" key="3">
    <source>
        <dbReference type="Proteomes" id="UP000178659"/>
    </source>
</evidence>
<dbReference type="Proteomes" id="UP000178659">
    <property type="component" value="Unassembled WGS sequence"/>
</dbReference>
<reference evidence="2 3" key="1">
    <citation type="journal article" date="2016" name="Nat. Commun.">
        <title>Thousands of microbial genomes shed light on interconnected biogeochemical processes in an aquifer system.</title>
        <authorList>
            <person name="Anantharaman K."/>
            <person name="Brown C.T."/>
            <person name="Hug L.A."/>
            <person name="Sharon I."/>
            <person name="Castelle C.J."/>
            <person name="Probst A.J."/>
            <person name="Thomas B.C."/>
            <person name="Singh A."/>
            <person name="Wilkins M.J."/>
            <person name="Karaoz U."/>
            <person name="Brodie E.L."/>
            <person name="Williams K.H."/>
            <person name="Hubbard S.S."/>
            <person name="Banfield J.F."/>
        </authorList>
    </citation>
    <scope>NUCLEOTIDE SEQUENCE [LARGE SCALE GENOMIC DNA]</scope>
</reference>
<feature type="transmembrane region" description="Helical" evidence="1">
    <location>
        <begin position="161"/>
        <end position="180"/>
    </location>
</feature>
<feature type="transmembrane region" description="Helical" evidence="1">
    <location>
        <begin position="56"/>
        <end position="73"/>
    </location>
</feature>
<organism evidence="2 3">
    <name type="scientific">Candidatus Blackburnbacteria bacterium RIFCSPLOWO2_01_FULL_40_20</name>
    <dbReference type="NCBI Taxonomy" id="1797519"/>
    <lineage>
        <taxon>Bacteria</taxon>
        <taxon>Candidatus Blackburniibacteriota</taxon>
    </lineage>
</organism>
<feature type="transmembrane region" description="Helical" evidence="1">
    <location>
        <begin position="247"/>
        <end position="267"/>
    </location>
</feature>
<evidence type="ECO:0000256" key="1">
    <source>
        <dbReference type="SAM" id="Phobius"/>
    </source>
</evidence>